<dbReference type="Pfam" id="PF01464">
    <property type="entry name" value="SLT"/>
    <property type="match status" value="1"/>
</dbReference>
<dbReference type="AlphaFoldDB" id="A0A7Y0Q363"/>
<dbReference type="RefSeq" id="WP_169100011.1">
    <property type="nucleotide sequence ID" value="NZ_JABBVZ010000039.1"/>
</dbReference>
<accession>A0A7Y0Q363</accession>
<comment type="similarity">
    <text evidence="1">Belongs to the transglycosylase Slt family.</text>
</comment>
<dbReference type="GO" id="GO:0000270">
    <property type="term" value="P:peptidoglycan metabolic process"/>
    <property type="evidence" value="ECO:0007669"/>
    <property type="project" value="InterPro"/>
</dbReference>
<name>A0A7Y0Q363_9FIRM</name>
<dbReference type="SUPFAM" id="SSF53955">
    <property type="entry name" value="Lysozyme-like"/>
    <property type="match status" value="1"/>
</dbReference>
<dbReference type="InterPro" id="IPR023346">
    <property type="entry name" value="Lysozyme-like_dom_sf"/>
</dbReference>
<dbReference type="Gene3D" id="1.10.530.10">
    <property type="match status" value="1"/>
</dbReference>
<comment type="caution">
    <text evidence="3">The sequence shown here is derived from an EMBL/GenBank/DDBJ whole genome shotgun (WGS) entry which is preliminary data.</text>
</comment>
<dbReference type="CDD" id="cd00254">
    <property type="entry name" value="LT-like"/>
    <property type="match status" value="1"/>
</dbReference>
<feature type="domain" description="Transglycosylase SLT" evidence="2">
    <location>
        <begin position="58"/>
        <end position="158"/>
    </location>
</feature>
<dbReference type="PROSITE" id="PS00922">
    <property type="entry name" value="TRANSGLYCOSYLASE"/>
    <property type="match status" value="1"/>
</dbReference>
<evidence type="ECO:0000313" key="4">
    <source>
        <dbReference type="Proteomes" id="UP000533476"/>
    </source>
</evidence>
<dbReference type="PANTHER" id="PTHR37423:SF2">
    <property type="entry name" value="MEMBRANE-BOUND LYTIC MUREIN TRANSGLYCOSYLASE C"/>
    <property type="match status" value="1"/>
</dbReference>
<organism evidence="3 4">
    <name type="scientific">Sulfobacillus harzensis</name>
    <dbReference type="NCBI Taxonomy" id="2729629"/>
    <lineage>
        <taxon>Bacteria</taxon>
        <taxon>Bacillati</taxon>
        <taxon>Bacillota</taxon>
        <taxon>Clostridia</taxon>
        <taxon>Eubacteriales</taxon>
        <taxon>Clostridiales Family XVII. Incertae Sedis</taxon>
        <taxon>Sulfobacillus</taxon>
    </lineage>
</organism>
<dbReference type="Proteomes" id="UP000533476">
    <property type="component" value="Unassembled WGS sequence"/>
</dbReference>
<dbReference type="PANTHER" id="PTHR37423">
    <property type="entry name" value="SOLUBLE LYTIC MUREIN TRANSGLYCOSYLASE-RELATED"/>
    <property type="match status" value="1"/>
</dbReference>
<dbReference type="InterPro" id="IPR008258">
    <property type="entry name" value="Transglycosylase_SLT_dom_1"/>
</dbReference>
<protein>
    <submittedName>
        <fullName evidence="3">Lytic transglycosylase domain-containing protein</fullName>
    </submittedName>
</protein>
<gene>
    <name evidence="3" type="ORF">HIJ39_12050</name>
</gene>
<keyword evidence="4" id="KW-1185">Reference proteome</keyword>
<sequence>MDTYLLIALNTLLEDLVAPMATGISSSGANFAALLNGESSSSTTPSPSGSTTVDGALAAAASATGLSPALLKAVATVESGLNPAAVSSAGAIGLMQLMPGTAAQLGVNPENAAQNAMGGAEYLKSLLGEFHQNLSLAVAAYNAGPGAVDEYGGIPPYQQTQHYVRAVLAQYQANMASPTPANSSSTV</sequence>
<proteinExistence type="inferred from homology"/>
<evidence type="ECO:0000313" key="3">
    <source>
        <dbReference type="EMBL" id="NMP23075.1"/>
    </source>
</evidence>
<dbReference type="InterPro" id="IPR000189">
    <property type="entry name" value="Transglyc_AS"/>
</dbReference>
<dbReference type="GO" id="GO:0016020">
    <property type="term" value="C:membrane"/>
    <property type="evidence" value="ECO:0007669"/>
    <property type="project" value="InterPro"/>
</dbReference>
<evidence type="ECO:0000259" key="2">
    <source>
        <dbReference type="Pfam" id="PF01464"/>
    </source>
</evidence>
<dbReference type="GO" id="GO:0008933">
    <property type="term" value="F:peptidoglycan lytic transglycosylase activity"/>
    <property type="evidence" value="ECO:0007669"/>
    <property type="project" value="InterPro"/>
</dbReference>
<evidence type="ECO:0000256" key="1">
    <source>
        <dbReference type="ARBA" id="ARBA00007734"/>
    </source>
</evidence>
<reference evidence="3 4" key="1">
    <citation type="submission" date="2020-04" db="EMBL/GenBank/DDBJ databases">
        <authorList>
            <person name="Zhang R."/>
            <person name="Schippers A."/>
        </authorList>
    </citation>
    <scope>NUCLEOTIDE SEQUENCE [LARGE SCALE GENOMIC DNA]</scope>
    <source>
        <strain evidence="3 4">DSM 109850</strain>
    </source>
</reference>
<dbReference type="EMBL" id="JABBVZ010000039">
    <property type="protein sequence ID" value="NMP23075.1"/>
    <property type="molecule type" value="Genomic_DNA"/>
</dbReference>